<evidence type="ECO:0000313" key="3">
    <source>
        <dbReference type="EMBL" id="MFC5144553.1"/>
    </source>
</evidence>
<evidence type="ECO:0008006" key="5">
    <source>
        <dbReference type="Google" id="ProtNLM"/>
    </source>
</evidence>
<reference evidence="4" key="1">
    <citation type="journal article" date="2019" name="Int. J. Syst. Evol. Microbiol.">
        <title>The Global Catalogue of Microorganisms (GCM) 10K type strain sequencing project: providing services to taxonomists for standard genome sequencing and annotation.</title>
        <authorList>
            <consortium name="The Broad Institute Genomics Platform"/>
            <consortium name="The Broad Institute Genome Sequencing Center for Infectious Disease"/>
            <person name="Wu L."/>
            <person name="Ma J."/>
        </authorList>
    </citation>
    <scope>NUCLEOTIDE SEQUENCE [LARGE SCALE GENOMIC DNA]</scope>
    <source>
        <strain evidence="4">CGMCC 4.1641</strain>
    </source>
</reference>
<feature type="region of interest" description="Disordered" evidence="1">
    <location>
        <begin position="141"/>
        <end position="161"/>
    </location>
</feature>
<proteinExistence type="predicted"/>
<feature type="compositionally biased region" description="Polar residues" evidence="1">
    <location>
        <begin position="141"/>
        <end position="155"/>
    </location>
</feature>
<dbReference type="EMBL" id="JBHSKJ010000003">
    <property type="protein sequence ID" value="MFC5144553.1"/>
    <property type="molecule type" value="Genomic_DNA"/>
</dbReference>
<keyword evidence="2" id="KW-0732">Signal</keyword>
<feature type="chain" id="PRO_5045731585" description="Secreted protein" evidence="2">
    <location>
        <begin position="40"/>
        <end position="254"/>
    </location>
</feature>
<dbReference type="PROSITE" id="PS51318">
    <property type="entry name" value="TAT"/>
    <property type="match status" value="1"/>
</dbReference>
<organism evidence="3 4">
    <name type="scientific">Streptomyces aureoversilis</name>
    <dbReference type="NCBI Taxonomy" id="67277"/>
    <lineage>
        <taxon>Bacteria</taxon>
        <taxon>Bacillati</taxon>
        <taxon>Actinomycetota</taxon>
        <taxon>Actinomycetes</taxon>
        <taxon>Kitasatosporales</taxon>
        <taxon>Streptomycetaceae</taxon>
        <taxon>Streptomyces</taxon>
    </lineage>
</organism>
<name>A0ABV9ZWC8_9ACTN</name>
<dbReference type="Proteomes" id="UP001596222">
    <property type="component" value="Unassembled WGS sequence"/>
</dbReference>
<sequence>MTGTGIPRRRLMARGAGLAVGTALVSSSAATLLASPARAATAAPASADPQPDEALRRFRARQRRVLTGRPSANGWEMHKAIDADMSISTCSVPGTGLHVAVRTSAPETVLVHVIRRFHYDIDALGLQGEPDPVKGWISPSSVRDSRLPESNQASGTAVAIRPGSYPPGVRDGFTAGQQLIIRDILADTEGIVRWGGDDRRPYEALFYLNVRPGDPRLMRVADKIRTWNEAPGVGAGVLADMTQPSRRRRAARYQ</sequence>
<evidence type="ECO:0000256" key="2">
    <source>
        <dbReference type="SAM" id="SignalP"/>
    </source>
</evidence>
<feature type="signal peptide" evidence="2">
    <location>
        <begin position="1"/>
        <end position="39"/>
    </location>
</feature>
<dbReference type="InterPro" id="IPR006311">
    <property type="entry name" value="TAT_signal"/>
</dbReference>
<protein>
    <recommendedName>
        <fullName evidence="5">Secreted protein</fullName>
    </recommendedName>
</protein>
<comment type="caution">
    <text evidence="3">The sequence shown here is derived from an EMBL/GenBank/DDBJ whole genome shotgun (WGS) entry which is preliminary data.</text>
</comment>
<keyword evidence="4" id="KW-1185">Reference proteome</keyword>
<accession>A0ABV9ZWC8</accession>
<evidence type="ECO:0000256" key="1">
    <source>
        <dbReference type="SAM" id="MobiDB-lite"/>
    </source>
</evidence>
<dbReference type="RefSeq" id="WP_382038449.1">
    <property type="nucleotide sequence ID" value="NZ_JBHSKJ010000003.1"/>
</dbReference>
<evidence type="ECO:0000313" key="4">
    <source>
        <dbReference type="Proteomes" id="UP001596222"/>
    </source>
</evidence>
<gene>
    <name evidence="3" type="ORF">ACFPP6_07635</name>
</gene>